<name>A0A4R7UCX3_9BACT</name>
<comment type="subcellular location">
    <subcellularLocation>
        <location evidence="1">Membrane</location>
        <topology evidence="1">Multi-pass membrane protein</topology>
    </subcellularLocation>
</comment>
<evidence type="ECO:0000313" key="7">
    <source>
        <dbReference type="Proteomes" id="UP000295757"/>
    </source>
</evidence>
<dbReference type="Proteomes" id="UP000295757">
    <property type="component" value="Unassembled WGS sequence"/>
</dbReference>
<sequence>MIDYINVWYNHNMSTIAISIVVFSWIAAAVVASLGIPQLISLLKHKKTGNVNFASFWIFQTGILLWIIWSSLGHKNLLNAFVANSISIVFYSIMIYLLYHYKQEFGKKQKFLAAAGLSIYLIIWIIFIILNQTLKFRWSTQTQLILGLIFPSLTTLAFFPQLIYSFKKNEWKGISYWMFLVYEINNIVWIIFWILNIVSTEEKQAFIGGLVWQIISFILFGIQFTFTLRDHILTKKKSVIETDF</sequence>
<evidence type="ECO:0000256" key="4">
    <source>
        <dbReference type="ARBA" id="ARBA00023136"/>
    </source>
</evidence>
<evidence type="ECO:0000256" key="3">
    <source>
        <dbReference type="ARBA" id="ARBA00022989"/>
    </source>
</evidence>
<organism evidence="6 7">
    <name type="scientific">Mycoplasmopsis mustelae</name>
    <dbReference type="NCBI Taxonomy" id="171289"/>
    <lineage>
        <taxon>Bacteria</taxon>
        <taxon>Bacillati</taxon>
        <taxon>Mycoplasmatota</taxon>
        <taxon>Mycoplasmoidales</taxon>
        <taxon>Metamycoplasmataceae</taxon>
        <taxon>Mycoplasmopsis</taxon>
    </lineage>
</organism>
<evidence type="ECO:0000313" key="6">
    <source>
        <dbReference type="EMBL" id="TDV24312.1"/>
    </source>
</evidence>
<feature type="transmembrane region" description="Helical" evidence="5">
    <location>
        <begin position="176"/>
        <end position="198"/>
    </location>
</feature>
<dbReference type="GO" id="GO:0016020">
    <property type="term" value="C:membrane"/>
    <property type="evidence" value="ECO:0007669"/>
    <property type="project" value="UniProtKB-SubCell"/>
</dbReference>
<evidence type="ECO:0000256" key="5">
    <source>
        <dbReference type="SAM" id="Phobius"/>
    </source>
</evidence>
<dbReference type="Pfam" id="PF04193">
    <property type="entry name" value="PQ-loop"/>
    <property type="match status" value="1"/>
</dbReference>
<gene>
    <name evidence="6" type="ORF">BCF59_0271</name>
</gene>
<evidence type="ECO:0000256" key="2">
    <source>
        <dbReference type="ARBA" id="ARBA00022692"/>
    </source>
</evidence>
<keyword evidence="7" id="KW-1185">Reference proteome</keyword>
<protein>
    <submittedName>
        <fullName evidence="6">MtN3 and saliva related transmembrane protein</fullName>
    </submittedName>
</protein>
<keyword evidence="4 5" id="KW-0472">Membrane</keyword>
<feature type="transmembrane region" description="Helical" evidence="5">
    <location>
        <begin position="111"/>
        <end position="130"/>
    </location>
</feature>
<dbReference type="InterPro" id="IPR006603">
    <property type="entry name" value="PQ-loop_rpt"/>
</dbReference>
<feature type="transmembrane region" description="Helical" evidence="5">
    <location>
        <begin position="81"/>
        <end position="99"/>
    </location>
</feature>
<feature type="transmembrane region" description="Helical" evidence="5">
    <location>
        <begin position="16"/>
        <end position="39"/>
    </location>
</feature>
<proteinExistence type="predicted"/>
<keyword evidence="3 5" id="KW-1133">Transmembrane helix</keyword>
<dbReference type="Gene3D" id="1.20.1280.290">
    <property type="match status" value="2"/>
</dbReference>
<comment type="caution">
    <text evidence="6">The sequence shown here is derived from an EMBL/GenBank/DDBJ whole genome shotgun (WGS) entry which is preliminary data.</text>
</comment>
<dbReference type="EMBL" id="SOCN01000001">
    <property type="protein sequence ID" value="TDV24312.1"/>
    <property type="molecule type" value="Genomic_DNA"/>
</dbReference>
<feature type="transmembrane region" description="Helical" evidence="5">
    <location>
        <begin position="51"/>
        <end position="69"/>
    </location>
</feature>
<reference evidence="6 7" key="1">
    <citation type="submission" date="2019-03" db="EMBL/GenBank/DDBJ databases">
        <title>Genomic Encyclopedia of Archaeal and Bacterial Type Strains, Phase II (KMG-II): from individual species to whole genera.</title>
        <authorList>
            <person name="Goeker M."/>
        </authorList>
    </citation>
    <scope>NUCLEOTIDE SEQUENCE [LARGE SCALE GENOMIC DNA]</scope>
    <source>
        <strain evidence="6 7">ATCC 35214</strain>
    </source>
</reference>
<accession>A0A4R7UCX3</accession>
<evidence type="ECO:0000256" key="1">
    <source>
        <dbReference type="ARBA" id="ARBA00004141"/>
    </source>
</evidence>
<feature type="transmembrane region" description="Helical" evidence="5">
    <location>
        <begin position="210"/>
        <end position="228"/>
    </location>
</feature>
<dbReference type="AlphaFoldDB" id="A0A4R7UCX3"/>
<keyword evidence="2 5" id="KW-0812">Transmembrane</keyword>
<feature type="transmembrane region" description="Helical" evidence="5">
    <location>
        <begin position="142"/>
        <end position="164"/>
    </location>
</feature>